<keyword evidence="3" id="KW-0731">Sigma factor</keyword>
<dbReference type="InterPro" id="IPR013324">
    <property type="entry name" value="RNA_pol_sigma_r3/r4-like"/>
</dbReference>
<protein>
    <submittedName>
        <fullName evidence="6">RNA polymerase sigma factor</fullName>
    </submittedName>
</protein>
<dbReference type="Gene3D" id="1.10.10.10">
    <property type="entry name" value="Winged helix-like DNA-binding domain superfamily/Winged helix DNA-binding domain"/>
    <property type="match status" value="1"/>
</dbReference>
<dbReference type="InterPro" id="IPR039425">
    <property type="entry name" value="RNA_pol_sigma-70-like"/>
</dbReference>
<evidence type="ECO:0000313" key="6">
    <source>
        <dbReference type="EMBL" id="MFN0292849.1"/>
    </source>
</evidence>
<dbReference type="NCBIfam" id="TIGR02937">
    <property type="entry name" value="sigma70-ECF"/>
    <property type="match status" value="1"/>
</dbReference>
<comment type="caution">
    <text evidence="6">The sequence shown here is derived from an EMBL/GenBank/DDBJ whole genome shotgun (WGS) entry which is preliminary data.</text>
</comment>
<evidence type="ECO:0000256" key="2">
    <source>
        <dbReference type="ARBA" id="ARBA00023015"/>
    </source>
</evidence>
<dbReference type="InterPro" id="IPR013249">
    <property type="entry name" value="RNA_pol_sigma70_r4_t2"/>
</dbReference>
<comment type="similarity">
    <text evidence="1">Belongs to the sigma-70 factor family. ECF subfamily.</text>
</comment>
<dbReference type="Proteomes" id="UP001517367">
    <property type="component" value="Unassembled WGS sequence"/>
</dbReference>
<accession>A0ABW9JKA7</accession>
<evidence type="ECO:0000256" key="1">
    <source>
        <dbReference type="ARBA" id="ARBA00010641"/>
    </source>
</evidence>
<evidence type="ECO:0000256" key="4">
    <source>
        <dbReference type="ARBA" id="ARBA00023163"/>
    </source>
</evidence>
<evidence type="ECO:0000256" key="3">
    <source>
        <dbReference type="ARBA" id="ARBA00023082"/>
    </source>
</evidence>
<organism evidence="6 7">
    <name type="scientific">Pedobacter helvus</name>
    <dbReference type="NCBI Taxonomy" id="2563444"/>
    <lineage>
        <taxon>Bacteria</taxon>
        <taxon>Pseudomonadati</taxon>
        <taxon>Bacteroidota</taxon>
        <taxon>Sphingobacteriia</taxon>
        <taxon>Sphingobacteriales</taxon>
        <taxon>Sphingobacteriaceae</taxon>
        <taxon>Pedobacter</taxon>
    </lineage>
</organism>
<keyword evidence="2" id="KW-0805">Transcription regulation</keyword>
<dbReference type="CDD" id="cd06171">
    <property type="entry name" value="Sigma70_r4"/>
    <property type="match status" value="1"/>
</dbReference>
<dbReference type="InterPro" id="IPR013325">
    <property type="entry name" value="RNA_pol_sigma_r2"/>
</dbReference>
<dbReference type="Gene3D" id="1.10.1740.10">
    <property type="match status" value="1"/>
</dbReference>
<gene>
    <name evidence="6" type="ORF">E5L68_015745</name>
</gene>
<keyword evidence="7" id="KW-1185">Reference proteome</keyword>
<dbReference type="EMBL" id="SRMP02000034">
    <property type="protein sequence ID" value="MFN0292849.1"/>
    <property type="molecule type" value="Genomic_DNA"/>
</dbReference>
<feature type="domain" description="RNA polymerase sigma factor 70 region 4 type 2" evidence="5">
    <location>
        <begin position="120"/>
        <end position="172"/>
    </location>
</feature>
<dbReference type="PANTHER" id="PTHR43133:SF46">
    <property type="entry name" value="RNA POLYMERASE SIGMA-70 FACTOR ECF SUBFAMILY"/>
    <property type="match status" value="1"/>
</dbReference>
<name>A0ABW9JKA7_9SPHI</name>
<dbReference type="InterPro" id="IPR036388">
    <property type="entry name" value="WH-like_DNA-bd_sf"/>
</dbReference>
<dbReference type="RefSeq" id="WP_138728609.1">
    <property type="nucleotide sequence ID" value="NZ_SRMP02000034.1"/>
</dbReference>
<evidence type="ECO:0000313" key="7">
    <source>
        <dbReference type="Proteomes" id="UP001517367"/>
    </source>
</evidence>
<dbReference type="PANTHER" id="PTHR43133">
    <property type="entry name" value="RNA POLYMERASE ECF-TYPE SIGMA FACTO"/>
    <property type="match status" value="1"/>
</dbReference>
<evidence type="ECO:0000259" key="5">
    <source>
        <dbReference type="Pfam" id="PF08281"/>
    </source>
</evidence>
<proteinExistence type="inferred from homology"/>
<reference evidence="6 7" key="1">
    <citation type="submission" date="2024-12" db="EMBL/GenBank/DDBJ databases">
        <authorList>
            <person name="Hu S."/>
        </authorList>
    </citation>
    <scope>NUCLEOTIDE SEQUENCE [LARGE SCALE GENOMIC DNA]</scope>
    <source>
        <strain evidence="6 7">P-25</strain>
    </source>
</reference>
<dbReference type="SUPFAM" id="SSF88659">
    <property type="entry name" value="Sigma3 and sigma4 domains of RNA polymerase sigma factors"/>
    <property type="match status" value="1"/>
</dbReference>
<dbReference type="SUPFAM" id="SSF88946">
    <property type="entry name" value="Sigma2 domain of RNA polymerase sigma factors"/>
    <property type="match status" value="1"/>
</dbReference>
<keyword evidence="4" id="KW-0804">Transcription</keyword>
<sequence length="178" mass="20867">MHTELWDKIRIGDTQAMKTLYQACYQQLYAYGFRLIADKEQTQDGIHELFCELWEKQNTLPQVSQVLAYLKICLRNKLLKQLKKGLLTQSMDDFTETENLIEFSYEDLLIAAQQDEAGKRELRLGIAQLTATQREIIKLRYFEGLDYQAIALKLNLKPRTVYNHVHTAITKLRDLLKI</sequence>
<dbReference type="Pfam" id="PF08281">
    <property type="entry name" value="Sigma70_r4_2"/>
    <property type="match status" value="1"/>
</dbReference>
<dbReference type="InterPro" id="IPR014284">
    <property type="entry name" value="RNA_pol_sigma-70_dom"/>
</dbReference>